<dbReference type="InterPro" id="IPR014031">
    <property type="entry name" value="Ketoacyl_synth_C"/>
</dbReference>
<reference evidence="17" key="2">
    <citation type="submission" date="2007-04" db="EMBL/GenBank/DDBJ databases">
        <title>The oxazolomycin biosynthetic gene cluster from Streptomyces albus JA3453 featuring a hybrid nonribosomal peptide synthetase and polyketide synthase that utilizes a discrete acyltransferase for both the malonyl CoA and methoxymalonyl ACP extender units.</title>
        <authorList>
            <person name="Zhao C."/>
            <person name="Ju J."/>
            <person name="Song D."/>
            <person name="Wendt-Pienkowski E."/>
            <person name="Zhu D."/>
            <person name="Coughlin J.M."/>
            <person name="Zhou X."/>
            <person name="Shen B."/>
            <person name="Deng Z."/>
        </authorList>
    </citation>
    <scope>NUCLEOTIDE SEQUENCE</scope>
    <source>
        <strain evidence="17">JA3453</strain>
    </source>
</reference>
<feature type="domain" description="PKS/mFAS DH" evidence="16">
    <location>
        <begin position="612"/>
        <end position="903"/>
    </location>
</feature>
<feature type="region of interest" description="N-terminal hotdog fold" evidence="12">
    <location>
        <begin position="2128"/>
        <end position="2253"/>
    </location>
</feature>
<keyword evidence="7" id="KW-0677">Repeat</keyword>
<dbReference type="GO" id="GO:0005737">
    <property type="term" value="C:cytoplasm"/>
    <property type="evidence" value="ECO:0007669"/>
    <property type="project" value="UniProtKB-SubCell"/>
</dbReference>
<evidence type="ECO:0000256" key="9">
    <source>
        <dbReference type="ARBA" id="ARBA00023098"/>
    </source>
</evidence>
<feature type="domain" description="Ketosynthase family 3 (KS3)" evidence="15">
    <location>
        <begin position="3063"/>
        <end position="3502"/>
    </location>
</feature>
<dbReference type="Pfam" id="PF08659">
    <property type="entry name" value="KR"/>
    <property type="match status" value="3"/>
</dbReference>
<reference evidence="17" key="1">
    <citation type="journal article" date="2006" name="J. Bacteriol.">
        <title>Utilization of the methoxymalonyl-acyl carrier protein biosynthesis locus for cloning the oxazolomycin biosynthetic gene cluster from Streptomyces albus JA3453.</title>
        <authorList>
            <person name="Zhao C."/>
            <person name="Ju J."/>
            <person name="Christenson S.D."/>
            <person name="Smith W.C."/>
            <person name="Song D."/>
            <person name="Zhou X."/>
            <person name="Shen B."/>
            <person name="Deng Z."/>
        </authorList>
    </citation>
    <scope>NUCLEOTIDE SEQUENCE</scope>
    <source>
        <strain evidence="17">JA3453</strain>
    </source>
</reference>
<dbReference type="InterPro" id="IPR049552">
    <property type="entry name" value="PKS_DH_N"/>
</dbReference>
<evidence type="ECO:0000256" key="1">
    <source>
        <dbReference type="ARBA" id="ARBA00004496"/>
    </source>
</evidence>
<dbReference type="InterPro" id="IPR049900">
    <property type="entry name" value="PKS_mFAS_DH"/>
</dbReference>
<dbReference type="InterPro" id="IPR020806">
    <property type="entry name" value="PKS_PP-bd"/>
</dbReference>
<dbReference type="InterPro" id="IPR020807">
    <property type="entry name" value="PKS_DH"/>
</dbReference>
<feature type="active site" description="Proton donor; for dehydratase activity" evidence="12">
    <location>
        <position position="818"/>
    </location>
</feature>
<dbReference type="InterPro" id="IPR050091">
    <property type="entry name" value="PKS_NRPS_Biosynth_Enz"/>
</dbReference>
<dbReference type="InterPro" id="IPR036291">
    <property type="entry name" value="NAD(P)-bd_dom_sf"/>
</dbReference>
<feature type="domain" description="Carrier" evidence="14">
    <location>
        <begin position="4843"/>
        <end position="4919"/>
    </location>
</feature>
<evidence type="ECO:0000256" key="13">
    <source>
        <dbReference type="SAM" id="MobiDB-lite"/>
    </source>
</evidence>
<dbReference type="SMART" id="SM00825">
    <property type="entry name" value="PKS_KS"/>
    <property type="match status" value="3"/>
</dbReference>
<dbReference type="PROSITE" id="PS00606">
    <property type="entry name" value="KS3_1"/>
    <property type="match status" value="2"/>
</dbReference>
<dbReference type="Gene3D" id="1.10.1200.10">
    <property type="entry name" value="ACP-like"/>
    <property type="match status" value="3"/>
</dbReference>
<feature type="compositionally biased region" description="Basic and acidic residues" evidence="13">
    <location>
        <begin position="3675"/>
        <end position="3696"/>
    </location>
</feature>
<comment type="pathway">
    <text evidence="2">Antibiotic biosynthesis.</text>
</comment>
<dbReference type="CDD" id="cd00833">
    <property type="entry name" value="PKS"/>
    <property type="match status" value="3"/>
</dbReference>
<dbReference type="PANTHER" id="PTHR43775">
    <property type="entry name" value="FATTY ACID SYNTHASE"/>
    <property type="match status" value="1"/>
</dbReference>
<dbReference type="CDD" id="cd08953">
    <property type="entry name" value="KR_2_SDR_x"/>
    <property type="match status" value="2"/>
</dbReference>
<feature type="active site" description="Proton donor; for dehydratase activity" evidence="12">
    <location>
        <position position="2324"/>
    </location>
</feature>
<evidence type="ECO:0000256" key="5">
    <source>
        <dbReference type="ARBA" id="ARBA00022553"/>
    </source>
</evidence>
<dbReference type="Gene3D" id="3.40.50.720">
    <property type="entry name" value="NAD(P)-binding Rossmann-like Domain"/>
    <property type="match status" value="3"/>
</dbReference>
<dbReference type="GO" id="GO:0031177">
    <property type="term" value="F:phosphopantetheine binding"/>
    <property type="evidence" value="ECO:0007669"/>
    <property type="project" value="InterPro"/>
</dbReference>
<feature type="compositionally biased region" description="Basic residues" evidence="13">
    <location>
        <begin position="1102"/>
        <end position="1112"/>
    </location>
</feature>
<dbReference type="InterPro" id="IPR029063">
    <property type="entry name" value="SAM-dependent_MTases_sf"/>
</dbReference>
<feature type="region of interest" description="C-terminal hotdog fold" evidence="12">
    <location>
        <begin position="755"/>
        <end position="903"/>
    </location>
</feature>
<dbReference type="PROSITE" id="PS50075">
    <property type="entry name" value="CARRIER"/>
    <property type="match status" value="2"/>
</dbReference>
<dbReference type="GO" id="GO:0004315">
    <property type="term" value="F:3-oxoacyl-[acyl-carrier-protein] synthase activity"/>
    <property type="evidence" value="ECO:0007669"/>
    <property type="project" value="InterPro"/>
</dbReference>
<dbReference type="InterPro" id="IPR016039">
    <property type="entry name" value="Thiolase-like"/>
</dbReference>
<protein>
    <submittedName>
        <fullName evidence="17">PKS</fullName>
    </submittedName>
</protein>
<dbReference type="InterPro" id="IPR042104">
    <property type="entry name" value="PKS_dehydratase_sf"/>
</dbReference>
<dbReference type="Pfam" id="PF16197">
    <property type="entry name" value="KAsynt_C_assoc"/>
    <property type="match status" value="1"/>
</dbReference>
<evidence type="ECO:0007829" key="18">
    <source>
        <dbReference type="PDB" id="4WKY"/>
    </source>
</evidence>
<dbReference type="PDB" id="4WKY">
    <property type="method" value="X-ray"/>
    <property type="resolution" value="2.00 A"/>
    <property type="chains" value="A/B=15-606"/>
</dbReference>
<dbReference type="InterPro" id="IPR054514">
    <property type="entry name" value="RhiE-like_linker"/>
</dbReference>
<reference evidence="18" key="3">
    <citation type="journal article" date="2015" name="Proc. Natl. Acad. Sci. U.S.A.">
        <title>Structural and evolutionary relationships of "AT-less" type I polyketide synthase ketosynthases.</title>
        <authorList>
            <person name="Lohman J.R."/>
            <person name="Ma M."/>
            <person name="Osipiuk J."/>
            <person name="Nocek B."/>
            <person name="Kim Y."/>
            <person name="Chang C."/>
            <person name="Cuff M."/>
            <person name="Mack J."/>
            <person name="Bigelow L."/>
            <person name="Li H."/>
            <person name="Endres M."/>
            <person name="Babnigg G."/>
            <person name="Joachimiak A."/>
            <person name="Phillips G.N."/>
            <person name="Shen B."/>
        </authorList>
    </citation>
    <scope>X-RAY CRYSTALLOGRAPHY (2.00 ANGSTROMS) OF 15-606</scope>
</reference>
<keyword evidence="9" id="KW-0443">Lipid metabolism</keyword>
<dbReference type="Pfam" id="PF21089">
    <property type="entry name" value="PKS_DH_N"/>
    <property type="match status" value="3"/>
</dbReference>
<dbReference type="Pfam" id="PF02801">
    <property type="entry name" value="Ketoacyl-synt_C"/>
    <property type="match status" value="3"/>
</dbReference>
<evidence type="ECO:0000256" key="7">
    <source>
        <dbReference type="ARBA" id="ARBA00022737"/>
    </source>
</evidence>
<feature type="compositionally biased region" description="Low complexity" evidence="13">
    <location>
        <begin position="1509"/>
        <end position="1518"/>
    </location>
</feature>
<feature type="compositionally biased region" description="Low complexity" evidence="13">
    <location>
        <begin position="4431"/>
        <end position="4444"/>
    </location>
</feature>
<dbReference type="GO" id="GO:0004312">
    <property type="term" value="F:fatty acid synthase activity"/>
    <property type="evidence" value="ECO:0007669"/>
    <property type="project" value="TreeGrafter"/>
</dbReference>
<evidence type="ECO:0000259" key="15">
    <source>
        <dbReference type="PROSITE" id="PS52004"/>
    </source>
</evidence>
<dbReference type="CDD" id="cd02440">
    <property type="entry name" value="AdoMet_MTases"/>
    <property type="match status" value="1"/>
</dbReference>
<dbReference type="Gene3D" id="1.10.1240.100">
    <property type="match status" value="3"/>
</dbReference>
<dbReference type="SMR" id="B2WW47"/>
<dbReference type="FunFam" id="3.40.47.10:FF:000019">
    <property type="entry name" value="Polyketide synthase type I"/>
    <property type="match status" value="2"/>
</dbReference>
<dbReference type="PANTHER" id="PTHR43775:SF37">
    <property type="entry name" value="SI:DKEY-61P9.11"/>
    <property type="match status" value="1"/>
</dbReference>
<keyword evidence="4" id="KW-0963">Cytoplasm</keyword>
<evidence type="ECO:0000313" key="17">
    <source>
        <dbReference type="EMBL" id="ABS90475.1"/>
    </source>
</evidence>
<dbReference type="SMART" id="SM00826">
    <property type="entry name" value="PKS_DH"/>
    <property type="match status" value="3"/>
</dbReference>
<dbReference type="InterPro" id="IPR049551">
    <property type="entry name" value="PKS_DH_C"/>
</dbReference>
<feature type="active site" description="Proton acceptor; for dehydratase activity" evidence="12">
    <location>
        <position position="2157"/>
    </location>
</feature>
<dbReference type="Gene3D" id="3.40.50.150">
    <property type="entry name" value="Vaccinia Virus protein VP39"/>
    <property type="match status" value="1"/>
</dbReference>
<keyword evidence="3" id="KW-0596">Phosphopantetheine</keyword>
<feature type="active site" description="Proton donor; for dehydratase activity" evidence="12">
    <location>
        <position position="3887"/>
    </location>
</feature>
<dbReference type="InterPro" id="IPR032821">
    <property type="entry name" value="PKS_assoc"/>
</dbReference>
<feature type="domain" description="Ketosynthase family 3 (KS3)" evidence="15">
    <location>
        <begin position="17"/>
        <end position="443"/>
    </location>
</feature>
<evidence type="ECO:0000256" key="4">
    <source>
        <dbReference type="ARBA" id="ARBA00022490"/>
    </source>
</evidence>
<dbReference type="SUPFAM" id="SSF53335">
    <property type="entry name" value="S-adenosyl-L-methionine-dependent methyltransferases"/>
    <property type="match status" value="1"/>
</dbReference>
<dbReference type="Gene3D" id="3.40.47.10">
    <property type="match status" value="3"/>
</dbReference>
<dbReference type="PROSITE" id="PS52004">
    <property type="entry name" value="KS3_2"/>
    <property type="match status" value="3"/>
</dbReference>
<keyword evidence="18" id="KW-0002">3D-structure</keyword>
<proteinExistence type="evidence at protein level"/>
<dbReference type="SMART" id="SM01294">
    <property type="entry name" value="PKS_PP_betabranch"/>
    <property type="match status" value="1"/>
</dbReference>
<dbReference type="GO" id="GO:0005886">
    <property type="term" value="C:plasma membrane"/>
    <property type="evidence" value="ECO:0007669"/>
    <property type="project" value="TreeGrafter"/>
</dbReference>
<dbReference type="EvolutionaryTrace" id="B2WW47"/>
<dbReference type="SMART" id="SM00823">
    <property type="entry name" value="PKS_PP"/>
    <property type="match status" value="3"/>
</dbReference>
<dbReference type="InterPro" id="IPR057326">
    <property type="entry name" value="KR_dom"/>
</dbReference>
<accession>B2WW47</accession>
<evidence type="ECO:0000259" key="14">
    <source>
        <dbReference type="PROSITE" id="PS50075"/>
    </source>
</evidence>
<dbReference type="PDBsum" id="4WKY"/>
<feature type="domain" description="Carrier" evidence="14">
    <location>
        <begin position="1398"/>
        <end position="1471"/>
    </location>
</feature>
<feature type="region of interest" description="C-terminal hotdog fold" evidence="12">
    <location>
        <begin position="2267"/>
        <end position="2414"/>
    </location>
</feature>
<dbReference type="Pfam" id="PF00550">
    <property type="entry name" value="PP-binding"/>
    <property type="match status" value="3"/>
</dbReference>
<feature type="region of interest" description="Disordered" evidence="13">
    <location>
        <begin position="1485"/>
        <end position="1518"/>
    </location>
</feature>
<dbReference type="InterPro" id="IPR014030">
    <property type="entry name" value="Ketoacyl_synth_N"/>
</dbReference>
<feature type="region of interest" description="Disordered" evidence="13">
    <location>
        <begin position="4431"/>
        <end position="4454"/>
    </location>
</feature>
<evidence type="ECO:0000256" key="2">
    <source>
        <dbReference type="ARBA" id="ARBA00004792"/>
    </source>
</evidence>
<dbReference type="SUPFAM" id="SSF47336">
    <property type="entry name" value="ACP-like"/>
    <property type="match status" value="3"/>
</dbReference>
<feature type="region of interest" description="N-terminal hotdog fold" evidence="12">
    <location>
        <begin position="612"/>
        <end position="732"/>
    </location>
</feature>
<dbReference type="Pfam" id="PF14765">
    <property type="entry name" value="PS-DH"/>
    <property type="match status" value="3"/>
</dbReference>
<dbReference type="FunFam" id="3.40.47.10:FF:000042">
    <property type="entry name" value="Polyketide synthase Pks13"/>
    <property type="match status" value="1"/>
</dbReference>
<dbReference type="GO" id="GO:0006633">
    <property type="term" value="P:fatty acid biosynthetic process"/>
    <property type="evidence" value="ECO:0007669"/>
    <property type="project" value="InterPro"/>
</dbReference>
<dbReference type="InterPro" id="IPR018201">
    <property type="entry name" value="Ketoacyl_synth_AS"/>
</dbReference>
<dbReference type="Pfam" id="PF08242">
    <property type="entry name" value="Methyltransf_12"/>
    <property type="match status" value="1"/>
</dbReference>
<feature type="domain" description="Ketosynthase family 3 (KS3)" evidence="15">
    <location>
        <begin position="1524"/>
        <end position="1952"/>
    </location>
</feature>
<dbReference type="InterPro" id="IPR036736">
    <property type="entry name" value="ACP-like_sf"/>
</dbReference>
<dbReference type="Pfam" id="PF21394">
    <property type="entry name" value="Beta-ketacyl_N"/>
    <property type="match status" value="2"/>
</dbReference>
<feature type="active site" description="Proton acceptor; for dehydratase activity" evidence="12">
    <location>
        <position position="3711"/>
    </location>
</feature>
<dbReference type="Pfam" id="PF00109">
    <property type="entry name" value="ketoacyl-synt"/>
    <property type="match status" value="3"/>
</dbReference>
<keyword evidence="8" id="KW-0276">Fatty acid metabolism</keyword>
<dbReference type="GO" id="GO:0071770">
    <property type="term" value="P:DIM/DIP cell wall layer assembly"/>
    <property type="evidence" value="ECO:0007669"/>
    <property type="project" value="TreeGrafter"/>
</dbReference>
<dbReference type="SUPFAM" id="SSF51735">
    <property type="entry name" value="NAD(P)-binding Rossmann-fold domains"/>
    <property type="match status" value="5"/>
</dbReference>
<dbReference type="Gene3D" id="3.10.129.110">
    <property type="entry name" value="Polyketide synthase dehydratase"/>
    <property type="match status" value="3"/>
</dbReference>
<keyword evidence="10" id="KW-0511">Multifunctional enzyme</keyword>
<evidence type="ECO:0000256" key="8">
    <source>
        <dbReference type="ARBA" id="ARBA00022832"/>
    </source>
</evidence>
<feature type="domain" description="PKS/mFAS DH" evidence="16">
    <location>
        <begin position="3679"/>
        <end position="3966"/>
    </location>
</feature>
<keyword evidence="6" id="KW-0808">Transferase</keyword>
<feature type="region of interest" description="C-terminal hotdog fold" evidence="12">
    <location>
        <begin position="3827"/>
        <end position="3966"/>
    </location>
</feature>
<keyword evidence="11" id="KW-0012">Acyltransferase</keyword>
<dbReference type="SUPFAM" id="SSF53901">
    <property type="entry name" value="Thiolase-like"/>
    <property type="match status" value="3"/>
</dbReference>
<organism evidence="17">
    <name type="scientific">Streptomyces albus</name>
    <dbReference type="NCBI Taxonomy" id="1888"/>
    <lineage>
        <taxon>Bacteria</taxon>
        <taxon>Bacillati</taxon>
        <taxon>Actinomycetota</taxon>
        <taxon>Actinomycetes</taxon>
        <taxon>Kitasatosporales</taxon>
        <taxon>Streptomycetaceae</taxon>
        <taxon>Streptomyces</taxon>
    </lineage>
</organism>
<evidence type="ECO:0000256" key="3">
    <source>
        <dbReference type="ARBA" id="ARBA00022450"/>
    </source>
</evidence>
<dbReference type="InterPro" id="IPR009081">
    <property type="entry name" value="PP-bd_ACP"/>
</dbReference>
<evidence type="ECO:0000256" key="6">
    <source>
        <dbReference type="ARBA" id="ARBA00022679"/>
    </source>
</evidence>
<dbReference type="PROSITE" id="PS52019">
    <property type="entry name" value="PKS_MFAS_DH"/>
    <property type="match status" value="3"/>
</dbReference>
<feature type="active site" description="Proton acceptor; for dehydratase activity" evidence="12">
    <location>
        <position position="641"/>
    </location>
</feature>
<sequence>MSSHDATDATDATDVSGNDIAIVGMAGRFPGADSVGEFWELLRSGREGITRFSDEELAAAGVPAALRADPAYVRAHGILPDVDLFDTGFFEFTPAEAEVIDPQHRLFLESCHTALEDAGYDPRRYDGLISVYGGAAINTYLQRHVLPSIDQTATSDHFRVMVGNDKDFLATRVSYKLDLRGPSYSVQTACSTSLVAIHLACQGLINGECDMALAGGVTVKLPQARGYLYEEGAILSPDGRVRTFDAEAGGTVLGNGVGIVVLKLLADALDAGDTIHAVIKGTATNNDGSLKVSYAAPGKEGQAAVVAEAHAVSGTEPESVTYVEAHGTATRLGDPVEVAALTDAFRRGTSDTGFCAIGSLKSNVGHLDAAAGVAGVIKTALMLRHRSLVPTLNHERPNPAIDFAATPFYVNTETRPWAGEGPLRAGVSSFGIGGTNAHAILQEAPEQGPTEPSPRAEQLLVLSARTRTALDTLTDDLADHLEANPGTDLADAAHTLAVGRRAHRHRRAVICADPARAVRALRERAEPDCATAEAGAAAGTGAFTPGPGLSGRALLEAVRTAWLDGAEVDWARFYAGERRRRVPLPTYPFEGRRVWLEPPTDTRGTAAAEAPHPLLGANVSTLAEHRYATELTGDEFFIADHRVEGRAIMPAVGYLEMARAAGALSLPAGPPSLTRVSFERPLSFARGPRTVHVELTPHGDAARFAITGRAPGSGGEPEVFARGELSATAPAPVPHAPAPHVPAPVDPAAVTARCPDVLAADDLYDLLRARGLDYGPAMRSLRELRRGRDEALGVLELSGAARAAGDADAFVLHPSLLDAALHAVVGLLAARADEGITFLPLALGRLDVLAPLPRHCLAHVTLPAHGTGEKQTKADIDLLDTEGRLLARLRELSVRTLRDERGEPGTALFAGGWESADPAARGALPPGPRLLLTHDPAHRAELLEALRDAGDAEPAVVLATPGDAFARVDDDHYTVDPARQEDFTALLDRLAGTGRTPSAVLHTWCAAEDGHDGPRSVFALTKALLARRGGDRTVLLVAHRTDAHGARPAEAALAGFGRGVTLENPRLTHRLVGLDAGTPLLPALVGELARTGDGETETRHSGGTRHVRRHRRVAETGTEAGTAPTLGDGACLITGGAGSLGLTLAAHLAGRTGTPLVLLGRSAPSPEAAERVEALRAAGHDVTFRRADVTDEAAVREALDAVRAEHGAIRGVVHAAGTSADAYLLHKSWEEFTGVVAPKALGAVHLDRLTADDPLDLFVCFSSVAAAFGNAGQSDYAYANAFLDAFAERRRALVAAGSRSGRTLSLGWPLWLAGGMSQDDDAVHALRHRTGLSPMPTDAGLAAFDEALRQGGGALLVGHGDLDRVAAALTPVPAPAPARRAVTAGAADAERAGTDLTEWAGAFLRKLLAERTKLDPDELDLRVPFDRYGIDSLVITRLNTELERHFDDLPKTLFFEYATLQELAEYFAAEYADRLGELAAAEQPDLAPAPTPASDHTAPEVSGPEERSGSAAGATADGTAMDDATAVAVIGLSGRYPMADDVDEFWANLAAGRDCVTEIPADRWDHDRYFDADPSAPGRASTRWGGFLRDVDRFDPLFFGISPREAELMDPQERLFLQNAWHVFEDAGYRRDELSGRPVGVFVGVMYGEYQLYGAADAERGGIRVTGSSFASIANRVSYTLGLNGPSIALDTMCSSSLTAIHLACESLRTGESEAAVAGGVNLSLHPYKYVFLSQGRFVSADGRCRAFGAGGTGYVPGEGVGAVLLKPLAAAERDGDHIYGVIRGHAVNHGGRTNGYTVPSPHAQADAVRRALRGAGLEPADIGYVEAHGTGTSLGDPIEIAGLAKAFGTPKEDGPRWPIGSVKSNIGHLESAAGIAGLTKVLLQFRHRRLVPSLHADEPNPNIDFGRAPFRVQREAADWPEPAGADGAVPRRAGLSSFGAGGSNAHLVVEEYRAGPERPERPVAGQRFACPLVFPLSARDTERLGVYADRLADFAERAHVRAEDLAHTLQHGREVMEERLAVVAEDGAALVGALRAFRAGTPCPGLLTGASAGSGQPEEQGPAFGAAVRWTREGSADWPGTAPGGPEPRRVPAPHYPFARERYWVPAADRSAVPGGPAGISGPARLHPLLDANESTLDEIRFRRTFLADEPLVRDHVIEGRALLAGAVCLEMARAAAGLAGLDDALRVRDVLWGRPVVIEDGGPADVYVGLTRTGENRGPADGELAFTVWTSRGGERTVHVRGTVHAGPAAPAGAVDLDALRASCPEVRDGAAVRAAYDRARFAYGPAFDVIEEVRFGEGGALLTLALPEPDGATALPPALLDGALRACHWADRPSPEESDGLAVPFNLGTLEIRAPRGTLPRRCYAHAVPARRGGEPSGLRRFDVRVLDESGAELVRVEDFGGRHLARDEAPFFYEQVWRDEDVVAGAAPGSDAVLVLGDGDEVARGLAGRTGVRRVVDVRAAAGFARTGPDRYAVDPECPGDFERLLAELARDGVRSLDVVHLWGLTAEPVGYGREGASARAEAALDGAFARGLHSLRSLALALHAVRHPGRVRCAYVLADPERGPRPDQEAVAGFALSLTGVLPRFELFTVACADGLDLPGLLAAELTQGGRPAGAEIRHAATGRQVRVLRRAEETRTAAAVPLKRGGTYLITGGTGGIGLELARHLAATYAARLVLISRSAGRPPAREAADGLAALGAEVLLVAADTADPSGMRAAVARAKERFGHLDGVFHLAGAADQCSLLDAEAARFTGLLSVKAHGVRLLDALTADEPLDLFVVFSSIASVVGDFGACAYAAANRFLDSYAEERDLRVREGRASGRTLSAAWPLWRIGGVDALMGEQERTGYRHRTGMREFTGEEGLRALDLAWRTGLVRLVPAVGDPDTVDAALLPRPAAGARADSGAATAATRTDETAVPASAVPHAAGPVAVTAVTRTNGAAVPASALLDRMRDHVRALLGQVLGLSVERIDDHTALDAYGLDSVLVMETNEHLDRDFPGARGTLLFEYRTVHDLAAHLLAEHPDAARRLFPAETAPVVLPVSVEERPAAPAAPPRAPADDDDIAVIGIGGRYPHARDLTEFWENLRRGHDAVTEVPGDRWDADAHFDGDHTAPGSSYGKWGGFLEDVDAFDSLFFRIPPSQAKLMDPQERLFLEAAWSALENAGYPPSRLPRPRFGGQGRDVGVFAGVMWGDYAQLAAEESVRGNHHTVLTNRSAIANQVSYFGDFRGPSVVVDTACSASLVALHQACESVRRGECRYALAGGVNVSAHPSKYAHLSRMRMLSTDGRCRSFGAGGDGYVPGEGVGAVLLKRLSEAVADGDHIHAVIKATAVNHGGRTSGYTVPSPQAQQALIEETLDRAGIDPRTIGYVEAHGTGTALGDPIEHTALQQAFAGVVRDAGAIALGSVKSNIGHLEGAAGIAGLTKAVLQLSHGQLVPSLHSEETNPIIDFATSPFRVQRELADWARPVIETDGVRVEQPRRASVSSFGAGGTNAHVVLEEYRAPEGSAATASGGHELLVLSARGPERLRAYAAEMAAHLRRERPALADTAHTLRVGREALPERLAFPAADIDDAADKFAAFADGASVPSAITGNADGHTALAEVFTDGAGPEFLRTLAAAGDDTRLARLWVSGAFAEWTALHGRAAGRCRTVPLPGYPFERPRHWLPVTRTELADVPRPPGEKEARPEPPRAADRTLTLDPADPVVRDHVVGGRAVLPGVGHLDLVVRALGEDAARVFRDVRWLTPLVVPDTGAEVTLTTRPEAALTTRPEAVGAARPEDGPALGYRLTASSADASPVHSLGQVVATAPDRPAPLSVDLLKADCPRRVSHEELYEGLRRRGLPYGPHFRRVAQAWTGDRTALARLHRPEECSDAARGPLDPGTLDAALHPLALLLADEGASGRPLLPFAADRVEIHAPLPDEGWSHVRDLGSRRFDVTVTDAGGRVCVRVTGLALREAKPEPSIDYRPRWAVAPPAVADAVAPRAVLTVTGEEGAALADALREAHPDAEHVRLSIGEGGLDERATAELLDRVPHIDLVYFLDVGGPHGPAADRRARRAAQDRGTVALYRLVRGLDRAGLLDGPLALKVLTTDALPLGDDDAVRPEAAGPIGFCEVAAKEFPRLSAACLDVRREELGDGVRALVREPVRAKVRPVSLRGGVRRIRRLEAVAPAAAPTRFRERGVYLVIGGLGVLGRDTARYLARTYRARLVLVGRGAVDERRRADLAAIEELGAEVSYVPCDAGDPVALRQVIDETKDRFGALHGVIHSAMVLVDKPIRRLAEAELRTALDAKADTVWSMFRALRGERPDFVLLYSSAVTFEGNHGQAGYAAGCHVADAWALAGARTAPYPVRTVNWGYWHAAGDTHRESVLSRFAAAGIRPIGAEEGMAAVERVLSGTLPQALVVKADQRILAGLGVDTDTVLRAQPELPASSAPLAPGPGSTEPYTRSGGAAAETETFARRLLVGALRSMGVLRGPGERYTRDGLRARLGVVEAQERLLGLLVDVLLRGGHLRAEGPELVTTDLVVDPEVLRCVERPEEAAAGLTARHPDAGAVTALLLRCVEALPEVLTGRRGHLDVLFPGGSFDLVEAVYAGDPVTDRCNEQVAGAVLRYVTERLRSRPGDRVRVLEVGAGTGGTSARVLRALATAGLGDHVEYLYTDVSEGFVRHGRKRFGAGHPFADFRALDIERVPEEQGFESGGYDLVLGSNVFHATGRIDRTLAHTKRLLGTNGVLVLNEGVELRDQMSLIFGLATGWWLFEDAEYRLPHSPLLSTTAWRDVLAHNGFRGVTEAPRPDGGTHQCVLVAESDGFVPVTAAAPGPPVPAASSAPAAVSTVPAGPDPVRDAERRVKAVFARVLEMEEDLLDARATFENYGVDSLVVLSLTKELEQEYGPLPSTLLFEHITIERLARHLAATGAAGTAAGTAAGPARAAEPEAGIEQLVDSLSDTEVDSLLRQLGSVLQKQEEQR</sequence>
<evidence type="ECO:0000256" key="11">
    <source>
        <dbReference type="ARBA" id="ARBA00023315"/>
    </source>
</evidence>
<comment type="subcellular location">
    <subcellularLocation>
        <location evidence="1">Cytoplasm</location>
    </subcellularLocation>
</comment>
<name>B2WW47_9ACTN</name>
<evidence type="ECO:0000256" key="10">
    <source>
        <dbReference type="ARBA" id="ARBA00023268"/>
    </source>
</evidence>
<feature type="compositionally biased region" description="Basic and acidic residues" evidence="13">
    <location>
        <begin position="1091"/>
        <end position="1100"/>
    </location>
</feature>
<dbReference type="Pfam" id="PF22336">
    <property type="entry name" value="RhiE-like_linker"/>
    <property type="match status" value="2"/>
</dbReference>
<feature type="region of interest" description="Disordered" evidence="13">
    <location>
        <begin position="1091"/>
        <end position="1124"/>
    </location>
</feature>
<keyword evidence="5" id="KW-0597">Phosphoprotein</keyword>
<dbReference type="InterPro" id="IPR020841">
    <property type="entry name" value="PKS_Beta-ketoAc_synthase_dom"/>
</dbReference>
<feature type="region of interest" description="N-terminal hotdog fold" evidence="12">
    <location>
        <begin position="3679"/>
        <end position="3813"/>
    </location>
</feature>
<feature type="region of interest" description="Disordered" evidence="13">
    <location>
        <begin position="3675"/>
        <end position="3698"/>
    </location>
</feature>
<feature type="domain" description="PKS/mFAS DH" evidence="16">
    <location>
        <begin position="2128"/>
        <end position="2414"/>
    </location>
</feature>
<dbReference type="SMART" id="SM00822">
    <property type="entry name" value="PKS_KR"/>
    <property type="match status" value="3"/>
</dbReference>
<dbReference type="GO" id="GO:0033068">
    <property type="term" value="P:macrolide biosynthetic process"/>
    <property type="evidence" value="ECO:0007669"/>
    <property type="project" value="UniProtKB-ARBA"/>
</dbReference>
<dbReference type="InterPro" id="IPR013217">
    <property type="entry name" value="Methyltransf_12"/>
</dbReference>
<evidence type="ECO:0000256" key="12">
    <source>
        <dbReference type="PROSITE-ProRule" id="PRU01363"/>
    </source>
</evidence>
<dbReference type="InterPro" id="IPR049490">
    <property type="entry name" value="C883_1060-like_KR_N"/>
</dbReference>
<evidence type="ECO:0000259" key="16">
    <source>
        <dbReference type="PROSITE" id="PS52019"/>
    </source>
</evidence>
<dbReference type="InterPro" id="IPR013968">
    <property type="entry name" value="PKS_KR"/>
</dbReference>
<gene>
    <name evidence="17" type="primary">ozmN</name>
</gene>
<dbReference type="EMBL" id="EF552687">
    <property type="protein sequence ID" value="ABS90475.1"/>
    <property type="molecule type" value="Genomic_DNA"/>
</dbReference>